<dbReference type="Proteomes" id="UP001302652">
    <property type="component" value="Chromosome 1"/>
</dbReference>
<accession>A0ABZ0EUI7</accession>
<reference evidence="1 2" key="1">
    <citation type="submission" date="2023-10" db="EMBL/GenBank/DDBJ databases">
        <title>Surface-active antibiotics is a multifunctional adaptation for post-fire microbes.</title>
        <authorList>
            <person name="Liu M.D."/>
            <person name="Du Y."/>
            <person name="Koupaei S.K."/>
            <person name="Kim N.R."/>
            <person name="Zhang W."/>
            <person name="Traxler M.F."/>
        </authorList>
    </citation>
    <scope>NUCLEOTIDE SEQUENCE [LARGE SCALE GENOMIC DNA]</scope>
    <source>
        <strain evidence="1 2">F3</strain>
    </source>
</reference>
<gene>
    <name evidence="1" type="ORF">RW095_26760</name>
</gene>
<protein>
    <submittedName>
        <fullName evidence="1">YdaS family helix-turn-helix protein</fullName>
    </submittedName>
</protein>
<dbReference type="EMBL" id="CP136513">
    <property type="protein sequence ID" value="WOD20778.1"/>
    <property type="molecule type" value="Genomic_DNA"/>
</dbReference>
<dbReference type="InterPro" id="IPR010982">
    <property type="entry name" value="Lambda_DNA-bd_dom_sf"/>
</dbReference>
<evidence type="ECO:0000313" key="1">
    <source>
        <dbReference type="EMBL" id="WOD20778.1"/>
    </source>
</evidence>
<keyword evidence="2" id="KW-1185">Reference proteome</keyword>
<name>A0ABZ0EUI7_9BURK</name>
<sequence length="69" mass="7630">MTPDQQEEFARLCGTTIGYLRKAISAGQQLGESLCINIDRESAGRVRCEDLAPSVDWAYLRSTPIREAA</sequence>
<evidence type="ECO:0000313" key="2">
    <source>
        <dbReference type="Proteomes" id="UP001302652"/>
    </source>
</evidence>
<organism evidence="1 2">
    <name type="scientific">Paraburkholderia kirstenboschensis</name>
    <dbReference type="NCBI Taxonomy" id="1245436"/>
    <lineage>
        <taxon>Bacteria</taxon>
        <taxon>Pseudomonadati</taxon>
        <taxon>Pseudomonadota</taxon>
        <taxon>Betaproteobacteria</taxon>
        <taxon>Burkholderiales</taxon>
        <taxon>Burkholderiaceae</taxon>
        <taxon>Paraburkholderia</taxon>
    </lineage>
</organism>
<proteinExistence type="predicted"/>
<dbReference type="Gene3D" id="1.10.260.40">
    <property type="entry name" value="lambda repressor-like DNA-binding domains"/>
    <property type="match status" value="1"/>
</dbReference>